<keyword evidence="4" id="KW-1185">Reference proteome</keyword>
<evidence type="ECO:0000313" key="4">
    <source>
        <dbReference type="Proteomes" id="UP000028341"/>
    </source>
</evidence>
<dbReference type="Pfam" id="PF13738">
    <property type="entry name" value="Pyr_redox_3"/>
    <property type="match status" value="1"/>
</dbReference>
<dbReference type="InterPro" id="IPR036188">
    <property type="entry name" value="FAD/NAD-bd_sf"/>
</dbReference>
<evidence type="ECO:0000313" key="3">
    <source>
        <dbReference type="EMBL" id="KES07932.1"/>
    </source>
</evidence>
<dbReference type="RefSeq" id="WP_051857961.1">
    <property type="nucleotide sequence ID" value="NZ_JBFADL010000001.1"/>
</dbReference>
<sequence>MEHHADLIVLGAGQSGLATAALATRHGFGRTLVLEAADQPGGSWPHYYDSLTLFSPARYSSLPGLRFPGDGDRYPARDEVVDYLRVYARRLDADIRTSTTVTSVLPRDGAWVVRADDGAEFTARAVVAATGAFRSPYTPAVPGGEEFAGQSLHAAAYRSPEPFTGRRVVVVGGGNSAVQIAAELGAVARTTLATRRPIGWMRQRPLGRDVHWWFRRTGFDIAPLGRLLRKAPVSVLDDGRYREALDAHGVERREMFARLTPDGVVWADGTEEPVDTVVWATGYRLTHPYLNGSGVLDTDGRPRHRGGIATVRGLGFVGIEFQRGFSSNTLRGVGRDAAHVLSRLSRSRRLVGRPADARSGGRPRGRGGPRR</sequence>
<comment type="caution">
    <text evidence="3">The sequence shown here is derived from an EMBL/GenBank/DDBJ whole genome shotgun (WGS) entry which is preliminary data.</text>
</comment>
<dbReference type="Gene3D" id="3.50.50.60">
    <property type="entry name" value="FAD/NAD(P)-binding domain"/>
    <property type="match status" value="1"/>
</dbReference>
<dbReference type="STRING" id="55952.BU52_05755"/>
<dbReference type="SUPFAM" id="SSF51905">
    <property type="entry name" value="FAD/NAD(P)-binding domain"/>
    <property type="match status" value="2"/>
</dbReference>
<reference evidence="3 4" key="1">
    <citation type="submission" date="2014-02" db="EMBL/GenBank/DDBJ databases">
        <title>The genome announcement of Streptomyces toyocaensis NRRL15009.</title>
        <authorList>
            <person name="Hong H.-J."/>
            <person name="Kwun M.J."/>
        </authorList>
    </citation>
    <scope>NUCLEOTIDE SEQUENCE [LARGE SCALE GENOMIC DNA]</scope>
    <source>
        <strain evidence="3 4">NRRL 15009</strain>
    </source>
</reference>
<dbReference type="Proteomes" id="UP000028341">
    <property type="component" value="Unassembled WGS sequence"/>
</dbReference>
<proteinExistence type="predicted"/>
<evidence type="ECO:0000256" key="2">
    <source>
        <dbReference type="SAM" id="MobiDB-lite"/>
    </source>
</evidence>
<dbReference type="GO" id="GO:0050660">
    <property type="term" value="F:flavin adenine dinucleotide binding"/>
    <property type="evidence" value="ECO:0007669"/>
    <property type="project" value="TreeGrafter"/>
</dbReference>
<organism evidence="3 4">
    <name type="scientific">Streptomyces toyocaensis</name>
    <dbReference type="NCBI Taxonomy" id="55952"/>
    <lineage>
        <taxon>Bacteria</taxon>
        <taxon>Bacillati</taxon>
        <taxon>Actinomycetota</taxon>
        <taxon>Actinomycetes</taxon>
        <taxon>Kitasatosporales</taxon>
        <taxon>Streptomycetaceae</taxon>
        <taxon>Streptomyces</taxon>
    </lineage>
</organism>
<feature type="region of interest" description="Disordered" evidence="2">
    <location>
        <begin position="349"/>
        <end position="371"/>
    </location>
</feature>
<evidence type="ECO:0000256" key="1">
    <source>
        <dbReference type="ARBA" id="ARBA00023002"/>
    </source>
</evidence>
<dbReference type="GO" id="GO:0004497">
    <property type="term" value="F:monooxygenase activity"/>
    <property type="evidence" value="ECO:0007669"/>
    <property type="project" value="TreeGrafter"/>
</dbReference>
<feature type="compositionally biased region" description="Basic residues" evidence="2">
    <location>
        <begin position="361"/>
        <end position="371"/>
    </location>
</feature>
<dbReference type="PANTHER" id="PTHR43539">
    <property type="entry name" value="FLAVIN-BINDING MONOOXYGENASE-LIKE PROTEIN (AFU_ORTHOLOGUE AFUA_4G09220)"/>
    <property type="match status" value="1"/>
</dbReference>
<dbReference type="PANTHER" id="PTHR43539:SF78">
    <property type="entry name" value="FLAVIN-CONTAINING MONOOXYGENASE"/>
    <property type="match status" value="1"/>
</dbReference>
<dbReference type="PRINTS" id="PR00469">
    <property type="entry name" value="PNDRDTASEII"/>
</dbReference>
<dbReference type="EMBL" id="JFCB01000003">
    <property type="protein sequence ID" value="KES07932.1"/>
    <property type="molecule type" value="Genomic_DNA"/>
</dbReference>
<dbReference type="OrthoDB" id="9808049at2"/>
<protein>
    <submittedName>
        <fullName evidence="3">FAD-dependent oxidoreductase</fullName>
    </submittedName>
</protein>
<dbReference type="InterPro" id="IPR050982">
    <property type="entry name" value="Auxin_biosynth/cation_transpt"/>
</dbReference>
<gene>
    <name evidence="3" type="ORF">BU52_05755</name>
</gene>
<dbReference type="eggNOG" id="COG2072">
    <property type="taxonomic scope" value="Bacteria"/>
</dbReference>
<dbReference type="AlphaFoldDB" id="A0A081XWK9"/>
<keyword evidence="1" id="KW-0560">Oxidoreductase</keyword>
<name>A0A081XWK9_STRTO</name>
<dbReference type="PRINTS" id="PR00368">
    <property type="entry name" value="FADPNR"/>
</dbReference>
<accession>A0A081XWK9</accession>